<sequence>MTSQLFPSRAFLASTSLLALLASGCVIEEPPNEDTSDATTGDGDGDDTTGDGDGDPDTGDGDGDGDGICPGSEAFCTEAESHCGPDGTLEICQYNPENDCIEHFVVNCDAEVGPGSMCVTVDPTEAGCTQPEEALIRFVNLSDGGAEPTRFKIGEWVGPELEFSQSEGYQPFPVGAHDVSATNLEDLVLSNEIGYVFEAGKKYTVAAMGVYMGHPNVWINVDSHVDEAIPADFSRMTGRARRSCRSPTTSRCMCS</sequence>
<protein>
    <recommendedName>
        <fullName evidence="5">DUF4397 domain-containing protein</fullName>
    </recommendedName>
</protein>
<evidence type="ECO:0000313" key="3">
    <source>
        <dbReference type="EMBL" id="KIG19226.1"/>
    </source>
</evidence>
<evidence type="ECO:0000313" key="4">
    <source>
        <dbReference type="Proteomes" id="UP000031599"/>
    </source>
</evidence>
<feature type="region of interest" description="Disordered" evidence="1">
    <location>
        <begin position="28"/>
        <end position="66"/>
    </location>
</feature>
<organism evidence="3 4">
    <name type="scientific">Enhygromyxa salina</name>
    <dbReference type="NCBI Taxonomy" id="215803"/>
    <lineage>
        <taxon>Bacteria</taxon>
        <taxon>Pseudomonadati</taxon>
        <taxon>Myxococcota</taxon>
        <taxon>Polyangia</taxon>
        <taxon>Nannocystales</taxon>
        <taxon>Nannocystaceae</taxon>
        <taxon>Enhygromyxa</taxon>
    </lineage>
</organism>
<evidence type="ECO:0000256" key="2">
    <source>
        <dbReference type="SAM" id="SignalP"/>
    </source>
</evidence>
<dbReference type="EMBL" id="JMCC02000004">
    <property type="protein sequence ID" value="KIG19226.1"/>
    <property type="molecule type" value="Genomic_DNA"/>
</dbReference>
<dbReference type="Proteomes" id="UP000031599">
    <property type="component" value="Unassembled WGS sequence"/>
</dbReference>
<gene>
    <name evidence="3" type="ORF">DB30_04691</name>
</gene>
<evidence type="ECO:0000256" key="1">
    <source>
        <dbReference type="SAM" id="MobiDB-lite"/>
    </source>
</evidence>
<feature type="compositionally biased region" description="Acidic residues" evidence="1">
    <location>
        <begin position="43"/>
        <end position="65"/>
    </location>
</feature>
<name>A0A0C2D7Z5_9BACT</name>
<reference evidence="3 4" key="1">
    <citation type="submission" date="2014-12" db="EMBL/GenBank/DDBJ databases">
        <title>Genome assembly of Enhygromyxa salina DSM 15201.</title>
        <authorList>
            <person name="Sharma G."/>
            <person name="Subramanian S."/>
        </authorList>
    </citation>
    <scope>NUCLEOTIDE SEQUENCE [LARGE SCALE GENOMIC DNA]</scope>
    <source>
        <strain evidence="3 4">DSM 15201</strain>
    </source>
</reference>
<dbReference type="RefSeq" id="WP_052546386.1">
    <property type="nucleotide sequence ID" value="NZ_JMCC02000004.1"/>
</dbReference>
<feature type="signal peptide" evidence="2">
    <location>
        <begin position="1"/>
        <end position="19"/>
    </location>
</feature>
<proteinExistence type="predicted"/>
<keyword evidence="2" id="KW-0732">Signal</keyword>
<accession>A0A0C2D7Z5</accession>
<comment type="caution">
    <text evidence="3">The sequence shown here is derived from an EMBL/GenBank/DDBJ whole genome shotgun (WGS) entry which is preliminary data.</text>
</comment>
<dbReference type="AlphaFoldDB" id="A0A0C2D7Z5"/>
<evidence type="ECO:0008006" key="5">
    <source>
        <dbReference type="Google" id="ProtNLM"/>
    </source>
</evidence>
<feature type="chain" id="PRO_5002164109" description="DUF4397 domain-containing protein" evidence="2">
    <location>
        <begin position="20"/>
        <end position="255"/>
    </location>
</feature>